<proteinExistence type="predicted"/>
<feature type="compositionally biased region" description="Polar residues" evidence="1">
    <location>
        <begin position="1"/>
        <end position="11"/>
    </location>
</feature>
<sequence>MSELVKTQQNKPVKKRTPKTLPTEVAEVPEIQSEEGTLSDVAIMAADAEFATAVQAYDNRYAENLKRFGLHVRNRQKQVVSGFKEQIQNSYGIDEAAIYGDD</sequence>
<protein>
    <submittedName>
        <fullName evidence="2">Uncharacterized protein</fullName>
    </submittedName>
</protein>
<evidence type="ECO:0000313" key="2">
    <source>
        <dbReference type="EMBL" id="BAY55267.1"/>
    </source>
</evidence>
<evidence type="ECO:0000256" key="1">
    <source>
        <dbReference type="SAM" id="MobiDB-lite"/>
    </source>
</evidence>
<dbReference type="EMBL" id="AP018203">
    <property type="protein sequence ID" value="BAY55267.1"/>
    <property type="molecule type" value="Genomic_DNA"/>
</dbReference>
<reference evidence="2 3" key="1">
    <citation type="submission" date="2017-06" db="EMBL/GenBank/DDBJ databases">
        <title>Genome sequencing of cyanobaciteial culture collection at National Institute for Environmental Studies (NIES).</title>
        <authorList>
            <person name="Hirose Y."/>
            <person name="Shimura Y."/>
            <person name="Fujisawa T."/>
            <person name="Nakamura Y."/>
            <person name="Kawachi M."/>
        </authorList>
    </citation>
    <scope>NUCLEOTIDE SEQUENCE [LARGE SCALE GENOMIC DNA]</scope>
    <source>
        <strain evidence="2 3">NIES-2135</strain>
    </source>
</reference>
<dbReference type="AlphaFoldDB" id="A0A1Z4JFJ7"/>
<feature type="region of interest" description="Disordered" evidence="1">
    <location>
        <begin position="1"/>
        <end position="20"/>
    </location>
</feature>
<accession>A0A1Z4JFJ7</accession>
<gene>
    <name evidence="2" type="ORF">NIES2135_20900</name>
</gene>
<organism evidence="2 3">
    <name type="scientific">Leptolyngbya boryana NIES-2135</name>
    <dbReference type="NCBI Taxonomy" id="1973484"/>
    <lineage>
        <taxon>Bacteria</taxon>
        <taxon>Bacillati</taxon>
        <taxon>Cyanobacteriota</taxon>
        <taxon>Cyanophyceae</taxon>
        <taxon>Leptolyngbyales</taxon>
        <taxon>Leptolyngbyaceae</taxon>
        <taxon>Leptolyngbya group</taxon>
        <taxon>Leptolyngbya</taxon>
    </lineage>
</organism>
<evidence type="ECO:0000313" key="3">
    <source>
        <dbReference type="Proteomes" id="UP000217895"/>
    </source>
</evidence>
<dbReference type="Proteomes" id="UP000217895">
    <property type="component" value="Chromosome"/>
</dbReference>
<name>A0A1Z4JFJ7_LEPBY</name>
<keyword evidence="3" id="KW-1185">Reference proteome</keyword>